<dbReference type="RefSeq" id="WP_000568656.1">
    <property type="nucleotide sequence ID" value="NZ_AHNR02000028.1"/>
</dbReference>
<dbReference type="EMBL" id="AHNR02000028">
    <property type="protein sequence ID" value="EKR55782.1"/>
    <property type="molecule type" value="Genomic_DNA"/>
</dbReference>
<proteinExistence type="predicted"/>
<dbReference type="AlphaFoldDB" id="A0A0E2DJF6"/>
<sequence>MIEAVNKKMKYEFLFPKNIVSFEEVIDTLKIAVPKYNSRPSGVLFGFSPQQVLNGKIPNKHRFIEQIKKAAAMRPNINKQDLCDPCSDTASISKKKK</sequence>
<comment type="caution">
    <text evidence="1">The sequence shown here is derived from an EMBL/GenBank/DDBJ whole genome shotgun (WGS) entry which is preliminary data.</text>
</comment>
<name>A0A0E2DJF6_LEPIR</name>
<accession>A0A0E2DJF6</accession>
<organism evidence="1 2">
    <name type="scientific">Leptospira interrogans str. UI 12758</name>
    <dbReference type="NCBI Taxonomy" id="1049938"/>
    <lineage>
        <taxon>Bacteria</taxon>
        <taxon>Pseudomonadati</taxon>
        <taxon>Spirochaetota</taxon>
        <taxon>Spirochaetia</taxon>
        <taxon>Leptospirales</taxon>
        <taxon>Leptospiraceae</taxon>
        <taxon>Leptospira</taxon>
    </lineage>
</organism>
<gene>
    <name evidence="1" type="ORF">LEP1GSC105_2456</name>
</gene>
<dbReference type="Proteomes" id="UP000001340">
    <property type="component" value="Unassembled WGS sequence"/>
</dbReference>
<evidence type="ECO:0000313" key="2">
    <source>
        <dbReference type="Proteomes" id="UP000001340"/>
    </source>
</evidence>
<evidence type="ECO:0008006" key="3">
    <source>
        <dbReference type="Google" id="ProtNLM"/>
    </source>
</evidence>
<reference evidence="1 2" key="1">
    <citation type="submission" date="2012-10" db="EMBL/GenBank/DDBJ databases">
        <authorList>
            <person name="Harkins D.M."/>
            <person name="Durkin A.S."/>
            <person name="Brinkac L.M."/>
            <person name="Haft D.H."/>
            <person name="Selengut J.D."/>
            <person name="Sanka R."/>
            <person name="DePew J."/>
            <person name="Purushe J."/>
            <person name="Chanthongthip A."/>
            <person name="Lattana O."/>
            <person name="Phetsouvanh R."/>
            <person name="Newton P.N."/>
            <person name="Vinetz J.M."/>
            <person name="Sutton G.G."/>
            <person name="Nierman W.C."/>
            <person name="Fouts D.E."/>
        </authorList>
    </citation>
    <scope>NUCLEOTIDE SEQUENCE [LARGE SCALE GENOMIC DNA]</scope>
    <source>
        <strain evidence="1 2">UI 12758</strain>
    </source>
</reference>
<evidence type="ECO:0000313" key="1">
    <source>
        <dbReference type="EMBL" id="EKR55782.1"/>
    </source>
</evidence>
<protein>
    <recommendedName>
        <fullName evidence="3">Integrase core domain protein</fullName>
    </recommendedName>
</protein>